<evidence type="ECO:0008006" key="3">
    <source>
        <dbReference type="Google" id="ProtNLM"/>
    </source>
</evidence>
<dbReference type="InterPro" id="IPR036770">
    <property type="entry name" value="Ankyrin_rpt-contain_sf"/>
</dbReference>
<dbReference type="Proteomes" id="UP001055658">
    <property type="component" value="Chromosome"/>
</dbReference>
<protein>
    <recommendedName>
        <fullName evidence="3">Ankyrin repeat domain-containing protein</fullName>
    </recommendedName>
</protein>
<sequence>MNDEIQHNYEFDRLLEAVLYEPEKVPAIVSEDRSILEVENCCNETVLHWLAIENQVAGIVLLRGLGARISPWAIAHAIEVGSLDAVILMLELGGEPELEVYKNYLDNPFWELTQQQKRLFRSYFKQYGYEI</sequence>
<evidence type="ECO:0000313" key="2">
    <source>
        <dbReference type="Proteomes" id="UP001055658"/>
    </source>
</evidence>
<gene>
    <name evidence="1" type="ORF">MJO52_06470</name>
</gene>
<keyword evidence="2" id="KW-1185">Reference proteome</keyword>
<proteinExistence type="predicted"/>
<evidence type="ECO:0000313" key="1">
    <source>
        <dbReference type="EMBL" id="USD22777.1"/>
    </source>
</evidence>
<accession>A0ABY4VES5</accession>
<dbReference type="SUPFAM" id="SSF48403">
    <property type="entry name" value="Ankyrin repeat"/>
    <property type="match status" value="1"/>
</dbReference>
<name>A0ABY4VES5_9GAMM</name>
<reference evidence="1" key="1">
    <citation type="submission" date="2022-02" db="EMBL/GenBank/DDBJ databases">
        <title>Coral-associated bacteria.</title>
        <authorList>
            <person name="Tang K."/>
            <person name="Wang X."/>
        </authorList>
    </citation>
    <scope>NUCLEOTIDE SEQUENCE</scope>
    <source>
        <strain evidence="1">SCSIO 43006</strain>
    </source>
</reference>
<dbReference type="RefSeq" id="WP_252085130.1">
    <property type="nucleotide sequence ID" value="NZ_CP092418.1"/>
</dbReference>
<organism evidence="1 2">
    <name type="scientific">Microbulbifer variabilis</name>
    <dbReference type="NCBI Taxonomy" id="266805"/>
    <lineage>
        <taxon>Bacteria</taxon>
        <taxon>Pseudomonadati</taxon>
        <taxon>Pseudomonadota</taxon>
        <taxon>Gammaproteobacteria</taxon>
        <taxon>Cellvibrionales</taxon>
        <taxon>Microbulbiferaceae</taxon>
        <taxon>Microbulbifer</taxon>
    </lineage>
</organism>
<dbReference type="EMBL" id="CP092418">
    <property type="protein sequence ID" value="USD22777.1"/>
    <property type="molecule type" value="Genomic_DNA"/>
</dbReference>